<keyword evidence="2" id="KW-1185">Reference proteome</keyword>
<dbReference type="AlphaFoldDB" id="A0A402AKG9"/>
<proteinExistence type="predicted"/>
<sequence>MIYSQARSGIQHLYALKTLFTESPRHTRGFFDATQVQAAQQEMLAAHHDFIRLEQKLSNDPAITLTSGLLPQQVTSLRALSQIGIDATAIGQQVLHTLPELAPALYGSTQANIEQPLVTQHTLDLLRQSLDYALPHIANIQSQATQVTPETLPINAQQRQQLTDLLQAIPLAHSGLLEVREQLNAIGWLLGVDSPRTLLIQTMDRAEIRPTGALRASSANCPSIMGA</sequence>
<dbReference type="Proteomes" id="UP000287188">
    <property type="component" value="Unassembled WGS sequence"/>
</dbReference>
<dbReference type="RefSeq" id="WP_161977416.1">
    <property type="nucleotide sequence ID" value="NZ_BIFS01000001.1"/>
</dbReference>
<comment type="caution">
    <text evidence="1">The sequence shown here is derived from an EMBL/GenBank/DDBJ whole genome shotgun (WGS) entry which is preliminary data.</text>
</comment>
<evidence type="ECO:0000313" key="2">
    <source>
        <dbReference type="Proteomes" id="UP000287188"/>
    </source>
</evidence>
<dbReference type="EMBL" id="BIFS01000001">
    <property type="protein sequence ID" value="GCE19728.1"/>
    <property type="molecule type" value="Genomic_DNA"/>
</dbReference>
<gene>
    <name evidence="1" type="ORF">KDK_35280</name>
</gene>
<name>A0A402AKG9_9CHLR</name>
<reference evidence="2" key="1">
    <citation type="submission" date="2018-12" db="EMBL/GenBank/DDBJ databases">
        <title>Tengunoibacter tsumagoiensis gen. nov., sp. nov., Dictyobacter kobayashii sp. nov., D. alpinus sp. nov., and D. joshuensis sp. nov. and description of Dictyobacteraceae fam. nov. within the order Ktedonobacterales isolated from Tengu-no-mugimeshi.</title>
        <authorList>
            <person name="Wang C.M."/>
            <person name="Zheng Y."/>
            <person name="Sakai Y."/>
            <person name="Toyoda A."/>
            <person name="Minakuchi Y."/>
            <person name="Abe K."/>
            <person name="Yokota A."/>
            <person name="Yabe S."/>
        </authorList>
    </citation>
    <scope>NUCLEOTIDE SEQUENCE [LARGE SCALE GENOMIC DNA]</scope>
    <source>
        <strain evidence="2">Uno11</strain>
    </source>
</reference>
<accession>A0A402AKG9</accession>
<evidence type="ECO:0000313" key="1">
    <source>
        <dbReference type="EMBL" id="GCE19728.1"/>
    </source>
</evidence>
<protein>
    <submittedName>
        <fullName evidence="1">Uncharacterized protein</fullName>
    </submittedName>
</protein>
<organism evidence="1 2">
    <name type="scientific">Dictyobacter kobayashii</name>
    <dbReference type="NCBI Taxonomy" id="2014872"/>
    <lineage>
        <taxon>Bacteria</taxon>
        <taxon>Bacillati</taxon>
        <taxon>Chloroflexota</taxon>
        <taxon>Ktedonobacteria</taxon>
        <taxon>Ktedonobacterales</taxon>
        <taxon>Dictyobacteraceae</taxon>
        <taxon>Dictyobacter</taxon>
    </lineage>
</organism>